<feature type="compositionally biased region" description="Basic and acidic residues" evidence="2">
    <location>
        <begin position="948"/>
        <end position="959"/>
    </location>
</feature>
<comment type="caution">
    <text evidence="3">The sequence shown here is derived from an EMBL/GenBank/DDBJ whole genome shotgun (WGS) entry which is preliminary data.</text>
</comment>
<feature type="compositionally biased region" description="Polar residues" evidence="2">
    <location>
        <begin position="936"/>
        <end position="945"/>
    </location>
</feature>
<feature type="compositionally biased region" description="Acidic residues" evidence="2">
    <location>
        <begin position="998"/>
        <end position="1017"/>
    </location>
</feature>
<sequence length="1409" mass="158656">MGRPREHQARSRPQQTNLYDALHRREARRRPPQNFEERRVGSLSDEVLWHVDDAYRQKDSRVNAMLVDPRSPLRPFMPTLDQRRGFTPARSRRGPRPRTSSVAQRGVGHGYETSMNFKRIAHKSHPRLRTSEGVRVAQDVPTKSYLRGLHKGPGQYPVVSPVKQADDATVASATSALSPMTTASQFPSDLLSFTSEIGASRSYRTGLSGTGSRFAVDDQSTVSAFTTFPEDSIYLNKPPAQLPDDDKSEYQLTHWQVPQHGDYSRPYCTACHFTDCERCTYCFSHKLTRTPRMHMERLGEALLHMNPDMMGKEMLHILQRYARADKFALDLNWRLGWVPPEGAFCNEHQKTIDHLEAIEAEASLKYESTLKELQKERKMRQKAEKACEKATHALELEHVDEGDLRHLLKKVTMQFHDLEHQHQEVVEDLKHMKVNVVKCMKKGSVEEMRGALHRCVRKLDSGHTEVHEHVDSSSQISVEVHHESSQSVNPGELRALYAAQGDSFGDREWNALWGADFGDQGLDERTTMGRPQTGTSVQRQASPTPMVQHSFDLKEAQDAAEILRQELSIPDAPWETISEVAGGTHGYPEMAAEAAEEVRPQCGEVHSYDWDVLRGFGESQSGGGCRMTNRDAALQERKRLKEAGFAISDEDFATLCQSGEGDKIEAKNAEVIRKELQDKGAPVTAHTWDVLRGLKPMIILHKSPEAVAEDMRHTLEHKGVRFSEGDWNTIRGATGSGADGARAAEELRRDYAAKGFSFSAGDWDKLRGMEPSQVPDSKREEMSQKGVTFTDKEWIILQNATKQPEQAEELRRAKECEGVHIDAWDWDQLRGVRHAVVADPKTIQLEKRCSALKSENDRIRRELQKLQKMRNDVRRRAASLPRPMVLHVNQPEKVIHETEIIEKDHVVVVPMASGVEHHEHLEEHAHLDFADDSTQTDDAAFSSSPAKPDAHAHHREEHVQQIVKSSKGGPLGHLMKRTKSFSGKLEAGAGEEEHKDDHDDEHDHEDDHEDGEHDEEGDDHHGSRPHSEGGKHGGRPGSSEHGAHSKGGDHDGDDHHGGGHKHSKDSKHGGHAKKRGSPKKHSKGMGDMKRVDLKHLIPMLGDIYEKKLEKDTSELSGKKSSIEERETKPLASFLMTYMVDHYGVKNIAKARLRQFIGSVMHWAESSRRVRNFAKLCGVWPGREHDYVRDLGDIFLHSLLHIIPKGAIKGVGEILKSHPDGELKCSCRQAVHALVGMAKSCNLKQPRTYDCPLLASWLTPQQLLELVNNLLALTEDKACDCGAHLGFVSDPVDLDLFHEVVIDTLMDAVSQQETMLARTFTKFEGLDDDEGLAFDEYEAILNWAVPAAYTLEERQKQFKALLRSAGDEDNDGDIDNAGDFAIAVMRTTKNPLVHPRTTRRYWMLPWDLEV</sequence>
<feature type="compositionally biased region" description="Basic residues" evidence="2">
    <location>
        <begin position="1058"/>
        <end position="1083"/>
    </location>
</feature>
<keyword evidence="1" id="KW-0175">Coiled coil</keyword>
<name>A0A8J2S7Z3_9STRA</name>
<evidence type="ECO:0000256" key="1">
    <source>
        <dbReference type="SAM" id="Coils"/>
    </source>
</evidence>
<reference evidence="3" key="1">
    <citation type="submission" date="2021-11" db="EMBL/GenBank/DDBJ databases">
        <authorList>
            <consortium name="Genoscope - CEA"/>
            <person name="William W."/>
        </authorList>
    </citation>
    <scope>NUCLEOTIDE SEQUENCE</scope>
</reference>
<keyword evidence="4" id="KW-1185">Reference proteome</keyword>
<feature type="region of interest" description="Disordered" evidence="2">
    <location>
        <begin position="1"/>
        <end position="40"/>
    </location>
</feature>
<evidence type="ECO:0000256" key="2">
    <source>
        <dbReference type="SAM" id="MobiDB-lite"/>
    </source>
</evidence>
<proteinExistence type="predicted"/>
<feature type="coiled-coil region" evidence="1">
    <location>
        <begin position="366"/>
        <end position="393"/>
    </location>
</feature>
<organism evidence="3 4">
    <name type="scientific">Pelagomonas calceolata</name>
    <dbReference type="NCBI Taxonomy" id="35677"/>
    <lineage>
        <taxon>Eukaryota</taxon>
        <taxon>Sar</taxon>
        <taxon>Stramenopiles</taxon>
        <taxon>Ochrophyta</taxon>
        <taxon>Pelagophyceae</taxon>
        <taxon>Pelagomonadales</taxon>
        <taxon>Pelagomonadaceae</taxon>
        <taxon>Pelagomonas</taxon>
    </lineage>
</organism>
<gene>
    <name evidence="3" type="ORF">PECAL_1P30820</name>
</gene>
<protein>
    <submittedName>
        <fullName evidence="3">Uncharacterized protein</fullName>
    </submittedName>
</protein>
<evidence type="ECO:0000313" key="4">
    <source>
        <dbReference type="Proteomes" id="UP000789595"/>
    </source>
</evidence>
<dbReference type="EMBL" id="CAKKNE010000001">
    <property type="protein sequence ID" value="CAH0366583.1"/>
    <property type="molecule type" value="Genomic_DNA"/>
</dbReference>
<feature type="compositionally biased region" description="Basic and acidic residues" evidence="2">
    <location>
        <begin position="1018"/>
        <end position="1031"/>
    </location>
</feature>
<feature type="coiled-coil region" evidence="1">
    <location>
        <begin position="842"/>
        <end position="876"/>
    </location>
</feature>
<accession>A0A8J2S7Z3</accession>
<feature type="region of interest" description="Disordered" evidence="2">
    <location>
        <begin position="73"/>
        <end position="105"/>
    </location>
</feature>
<feature type="region of interest" description="Disordered" evidence="2">
    <location>
        <begin position="933"/>
        <end position="1091"/>
    </location>
</feature>
<dbReference type="Proteomes" id="UP000789595">
    <property type="component" value="Unassembled WGS sequence"/>
</dbReference>
<feature type="compositionally biased region" description="Basic and acidic residues" evidence="2">
    <location>
        <begin position="1041"/>
        <end position="1057"/>
    </location>
</feature>
<evidence type="ECO:0000313" key="3">
    <source>
        <dbReference type="EMBL" id="CAH0366583.1"/>
    </source>
</evidence>